<dbReference type="EMBL" id="QPEX01000028">
    <property type="protein sequence ID" value="RCS47659.1"/>
    <property type="molecule type" value="Genomic_DNA"/>
</dbReference>
<evidence type="ECO:0000313" key="2">
    <source>
        <dbReference type="Proteomes" id="UP000253562"/>
    </source>
</evidence>
<evidence type="ECO:0000313" key="1">
    <source>
        <dbReference type="EMBL" id="RCS47659.1"/>
    </source>
</evidence>
<comment type="caution">
    <text evidence="1">The sequence shown here is derived from an EMBL/GenBank/DDBJ whole genome shotgun (WGS) entry which is preliminary data.</text>
</comment>
<name>A0A368KPT3_9BACT</name>
<dbReference type="AlphaFoldDB" id="A0A368KPT3"/>
<sequence>MCEQQQATQEHDDYWAAVTDVAENVVADLDDAEDDRDECLTRLISEKCDQHEYVIGNDLCIHTLKYSANACAGFFDGTFAANQYARNAEFPFTDLAADAFEADVTDKVRELLGDE</sequence>
<accession>A0A368KPT3</accession>
<proteinExistence type="predicted"/>
<dbReference type="RefSeq" id="WP_114369385.1">
    <property type="nucleotide sequence ID" value="NZ_QPEX01000028.1"/>
</dbReference>
<organism evidence="1 2">
    <name type="scientific">Bremerella cremea</name>
    <dbReference type="NCBI Taxonomy" id="1031537"/>
    <lineage>
        <taxon>Bacteria</taxon>
        <taxon>Pseudomonadati</taxon>
        <taxon>Planctomycetota</taxon>
        <taxon>Planctomycetia</taxon>
        <taxon>Pirellulales</taxon>
        <taxon>Pirellulaceae</taxon>
        <taxon>Bremerella</taxon>
    </lineage>
</organism>
<dbReference type="OrthoDB" id="9890416at2"/>
<reference evidence="1 2" key="1">
    <citation type="submission" date="2018-07" db="EMBL/GenBank/DDBJ databases">
        <title>Comparative genomes isolates from brazilian mangrove.</title>
        <authorList>
            <person name="De Araujo J.E."/>
            <person name="Taketani R.G."/>
            <person name="Silva M.C.P."/>
            <person name="Lourenco M.V."/>
            <person name="Oliveira V.M."/>
            <person name="Andreote F.D."/>
        </authorList>
    </citation>
    <scope>NUCLEOTIDE SEQUENCE [LARGE SCALE GENOMIC DNA]</scope>
    <source>
        <strain evidence="1 2">HEX PRIS-MGV</strain>
    </source>
</reference>
<dbReference type="Proteomes" id="UP000253562">
    <property type="component" value="Unassembled WGS sequence"/>
</dbReference>
<gene>
    <name evidence="1" type="ORF">DTL42_14155</name>
</gene>
<protein>
    <submittedName>
        <fullName evidence="1">Uncharacterized protein</fullName>
    </submittedName>
</protein>